<evidence type="ECO:0000256" key="13">
    <source>
        <dbReference type="PIRSR" id="PIRSR009343-2"/>
    </source>
</evidence>
<keyword evidence="3" id="KW-0158">Chromosome</keyword>
<evidence type="ECO:0000256" key="4">
    <source>
        <dbReference type="ARBA" id="ARBA00022603"/>
    </source>
</evidence>
<dbReference type="EMBL" id="BGPR01002562">
    <property type="protein sequence ID" value="GBM75504.1"/>
    <property type="molecule type" value="Genomic_DNA"/>
</dbReference>
<dbReference type="GO" id="GO:0008270">
    <property type="term" value="F:zinc ion binding"/>
    <property type="evidence" value="ECO:0007669"/>
    <property type="project" value="UniProtKB-UniRule"/>
</dbReference>
<evidence type="ECO:0000259" key="15">
    <source>
        <dbReference type="PROSITE" id="PS50280"/>
    </source>
</evidence>
<evidence type="ECO:0000256" key="3">
    <source>
        <dbReference type="ARBA" id="ARBA00022454"/>
    </source>
</evidence>
<keyword evidence="11" id="KW-0137">Centromere</keyword>
<feature type="binding site" evidence="13">
    <location>
        <position position="257"/>
    </location>
    <ligand>
        <name>Zn(2+)</name>
        <dbReference type="ChEBI" id="CHEBI:29105"/>
        <label>1</label>
    </ligand>
</feature>
<dbReference type="Gene3D" id="2.40.50.40">
    <property type="match status" value="1"/>
</dbReference>
<evidence type="ECO:0000256" key="10">
    <source>
        <dbReference type="ARBA" id="ARBA00023242"/>
    </source>
</evidence>
<sequence length="468" mass="54340">MPLKENFSNFLDNNWNLSNNQECIRNVRVKCLQTLEELEETCQKLGIKFVGYSKDMCKVDLILTDEVVRNQKLYFVKWQGHSNKYNSWEPASQLTGSENLLSYYTSLKYPPALLSEEMIFHFVKDLVTRKPYDILTITKFYALYSGSDEENISSLGLTFSDLTRRIKKVLYNSERKFSRMRDKFLDLMKFSEKRKVVLSRLKEWEIEINANSKVYVKVENDVDLAGPPANFHFISNYISSYIDLTENPVVFCSCVDCFGNSNDCCSHNLDGIFAYDKKQRLQLKKGYPIYECNRLCKCDNSCINRVVQHGPKVKVAIFRTKNGCGWGLKTLELVQKGQFVLEYLGEIITSEHAEQRGEVYIHLGRTYLFDMGFKGTFYTIDALQFGNASHFMNHSCDPNLAAYTVWINQQNPKLPRIAFFAKKKINPGEELLFDYKMMDTHHELGESLSEVEPIPCKCKSKKCRKYLL</sequence>
<dbReference type="PIRSF" id="PIRSF009343">
    <property type="entry name" value="SUV39_SET"/>
    <property type="match status" value="1"/>
</dbReference>
<evidence type="ECO:0000259" key="14">
    <source>
        <dbReference type="PROSITE" id="PS50013"/>
    </source>
</evidence>
<dbReference type="SUPFAM" id="SSF54160">
    <property type="entry name" value="Chromo domain-like"/>
    <property type="match status" value="1"/>
</dbReference>
<dbReference type="InterPro" id="IPR000953">
    <property type="entry name" value="Chromo/chromo_shadow_dom"/>
</dbReference>
<keyword evidence="5 12" id="KW-0808">Transferase</keyword>
<feature type="binding site" evidence="13">
    <location>
        <position position="257"/>
    </location>
    <ligand>
        <name>Zn(2+)</name>
        <dbReference type="ChEBI" id="CHEBI:29105"/>
        <label>3</label>
    </ligand>
</feature>
<reference evidence="18 19" key="1">
    <citation type="journal article" date="2019" name="Sci. Rep.">
        <title>Orb-weaving spider Araneus ventricosus genome elucidates the spidroin gene catalogue.</title>
        <authorList>
            <person name="Kono N."/>
            <person name="Nakamura H."/>
            <person name="Ohtoshi R."/>
            <person name="Moran D.A.P."/>
            <person name="Shinohara A."/>
            <person name="Yoshida Y."/>
            <person name="Fujiwara M."/>
            <person name="Mori M."/>
            <person name="Tomita M."/>
            <person name="Arakawa K."/>
        </authorList>
    </citation>
    <scope>NUCLEOTIDE SEQUENCE [LARGE SCALE GENOMIC DNA]</scope>
</reference>
<comment type="similarity">
    <text evidence="12">Belongs to the class V-like SAM-binding methyltransferase superfamily. Histone-lysine methyltransferase family. Suvar3-9 subfamily.</text>
</comment>
<evidence type="ECO:0000256" key="2">
    <source>
        <dbReference type="ARBA" id="ARBA00004584"/>
    </source>
</evidence>
<accession>A0A4Y2ICW4</accession>
<feature type="binding site" evidence="13">
    <location>
        <position position="298"/>
    </location>
    <ligand>
        <name>Zn(2+)</name>
        <dbReference type="ChEBI" id="CHEBI:29105"/>
        <label>3</label>
    </ligand>
</feature>
<evidence type="ECO:0000256" key="11">
    <source>
        <dbReference type="ARBA" id="ARBA00023328"/>
    </source>
</evidence>
<evidence type="ECO:0000256" key="5">
    <source>
        <dbReference type="ARBA" id="ARBA00022679"/>
    </source>
</evidence>
<dbReference type="OrthoDB" id="1045173at2759"/>
<dbReference type="InterPro" id="IPR016197">
    <property type="entry name" value="Chromo-like_dom_sf"/>
</dbReference>
<evidence type="ECO:0000256" key="9">
    <source>
        <dbReference type="ARBA" id="ARBA00022853"/>
    </source>
</evidence>
<feature type="binding site" evidence="13">
    <location>
        <position position="458"/>
    </location>
    <ligand>
        <name>Zn(2+)</name>
        <dbReference type="ChEBI" id="CHEBI:29105"/>
        <label>4</label>
    </ligand>
</feature>
<evidence type="ECO:0000256" key="6">
    <source>
        <dbReference type="ARBA" id="ARBA00022691"/>
    </source>
</evidence>
<dbReference type="SMART" id="SM00468">
    <property type="entry name" value="PreSET"/>
    <property type="match status" value="1"/>
</dbReference>
<dbReference type="PROSITE" id="PS50868">
    <property type="entry name" value="POST_SET"/>
    <property type="match status" value="1"/>
</dbReference>
<dbReference type="SUPFAM" id="SSF82199">
    <property type="entry name" value="SET domain"/>
    <property type="match status" value="1"/>
</dbReference>
<keyword evidence="8 12" id="KW-0862">Zinc</keyword>
<dbReference type="GO" id="GO:0032259">
    <property type="term" value="P:methylation"/>
    <property type="evidence" value="ECO:0007669"/>
    <property type="project" value="UniProtKB-KW"/>
</dbReference>
<dbReference type="Pfam" id="PF05033">
    <property type="entry name" value="Pre-SET"/>
    <property type="match status" value="1"/>
</dbReference>
<dbReference type="PROSITE" id="PS50013">
    <property type="entry name" value="CHROMO_2"/>
    <property type="match status" value="1"/>
</dbReference>
<dbReference type="CDD" id="cd10542">
    <property type="entry name" value="SET_SUV39H"/>
    <property type="match status" value="1"/>
</dbReference>
<feature type="domain" description="Pre-SET" evidence="16">
    <location>
        <begin position="250"/>
        <end position="310"/>
    </location>
</feature>
<dbReference type="InterPro" id="IPR023780">
    <property type="entry name" value="Chromo_domain"/>
</dbReference>
<dbReference type="InterPro" id="IPR001214">
    <property type="entry name" value="SET_dom"/>
</dbReference>
<keyword evidence="9 12" id="KW-0156">Chromatin regulator</keyword>
<feature type="binding site" evidence="13">
    <location>
        <position position="252"/>
    </location>
    <ligand>
        <name>Zn(2+)</name>
        <dbReference type="ChEBI" id="CHEBI:29105"/>
        <label>1</label>
    </ligand>
</feature>
<dbReference type="InterPro" id="IPR050973">
    <property type="entry name" value="H3K9_Histone-Lys_N-MTase"/>
</dbReference>
<dbReference type="InterPro" id="IPR046341">
    <property type="entry name" value="SET_dom_sf"/>
</dbReference>
<feature type="domain" description="SET" evidence="15">
    <location>
        <begin position="313"/>
        <end position="436"/>
    </location>
</feature>
<feature type="domain" description="Post-SET" evidence="17">
    <location>
        <begin position="452"/>
        <end position="468"/>
    </location>
</feature>
<gene>
    <name evidence="18" type="primary">Suv39h2</name>
    <name evidence="18" type="ORF">AVEN_42996_1</name>
</gene>
<dbReference type="Pfam" id="PF00856">
    <property type="entry name" value="SET"/>
    <property type="match status" value="1"/>
</dbReference>
<feature type="binding site" evidence="13">
    <location>
        <position position="292"/>
    </location>
    <ligand>
        <name>Zn(2+)</name>
        <dbReference type="ChEBI" id="CHEBI:29105"/>
        <label>2</label>
    </ligand>
</feature>
<feature type="binding site" evidence="13">
    <location>
        <position position="292"/>
    </location>
    <ligand>
        <name>Zn(2+)</name>
        <dbReference type="ChEBI" id="CHEBI:29105"/>
        <label>3</label>
    </ligand>
</feature>
<feature type="binding site" evidence="13">
    <location>
        <position position="456"/>
    </location>
    <ligand>
        <name>Zn(2+)</name>
        <dbReference type="ChEBI" id="CHEBI:29105"/>
        <label>4</label>
    </ligand>
</feature>
<keyword evidence="19" id="KW-1185">Reference proteome</keyword>
<keyword evidence="6 12" id="KW-0949">S-adenosyl-L-methionine</keyword>
<dbReference type="SMART" id="SM00317">
    <property type="entry name" value="SET"/>
    <property type="match status" value="1"/>
</dbReference>
<keyword evidence="10 12" id="KW-0539">Nucleus</keyword>
<comment type="caution">
    <text evidence="18">The sequence shown here is derived from an EMBL/GenBank/DDBJ whole genome shotgun (WGS) entry which is preliminary data.</text>
</comment>
<dbReference type="CDD" id="cd00024">
    <property type="entry name" value="CD_CSD"/>
    <property type="match status" value="1"/>
</dbReference>
<evidence type="ECO:0000256" key="8">
    <source>
        <dbReference type="ARBA" id="ARBA00022833"/>
    </source>
</evidence>
<organism evidence="18 19">
    <name type="scientific">Araneus ventricosus</name>
    <name type="common">Orbweaver spider</name>
    <name type="synonym">Epeira ventricosa</name>
    <dbReference type="NCBI Taxonomy" id="182803"/>
    <lineage>
        <taxon>Eukaryota</taxon>
        <taxon>Metazoa</taxon>
        <taxon>Ecdysozoa</taxon>
        <taxon>Arthropoda</taxon>
        <taxon>Chelicerata</taxon>
        <taxon>Arachnida</taxon>
        <taxon>Araneae</taxon>
        <taxon>Araneomorphae</taxon>
        <taxon>Entelegynae</taxon>
        <taxon>Araneoidea</taxon>
        <taxon>Araneidae</taxon>
        <taxon>Araneus</taxon>
    </lineage>
</organism>
<keyword evidence="4 12" id="KW-0489">Methyltransferase</keyword>
<evidence type="ECO:0000256" key="7">
    <source>
        <dbReference type="ARBA" id="ARBA00022723"/>
    </source>
</evidence>
<comment type="subcellular location">
    <subcellularLocation>
        <location evidence="2">Chromosome</location>
        <location evidence="2">Centromere</location>
    </subcellularLocation>
    <subcellularLocation>
        <location evidence="1 12">Nucleus</location>
    </subcellularLocation>
</comment>
<dbReference type="Proteomes" id="UP000499080">
    <property type="component" value="Unassembled WGS sequence"/>
</dbReference>
<evidence type="ECO:0000256" key="1">
    <source>
        <dbReference type="ARBA" id="ARBA00004123"/>
    </source>
</evidence>
<evidence type="ECO:0000256" key="12">
    <source>
        <dbReference type="PIRNR" id="PIRNR009343"/>
    </source>
</evidence>
<dbReference type="EC" id="2.1.1.355" evidence="12"/>
<feature type="binding site" evidence="13">
    <location>
        <position position="252"/>
    </location>
    <ligand>
        <name>Zn(2+)</name>
        <dbReference type="ChEBI" id="CHEBI:29105"/>
        <label>2</label>
    </ligand>
</feature>
<dbReference type="PANTHER" id="PTHR46223:SF4">
    <property type="entry name" value="HISTONE-LYSINE N-METHYLTRANSFERASE-RELATED"/>
    <property type="match status" value="1"/>
</dbReference>
<evidence type="ECO:0000259" key="17">
    <source>
        <dbReference type="PROSITE" id="PS50868"/>
    </source>
</evidence>
<feature type="binding site" evidence="13">
    <location>
        <position position="296"/>
    </location>
    <ligand>
        <name>Zn(2+)</name>
        <dbReference type="ChEBI" id="CHEBI:29105"/>
        <label>2</label>
    </ligand>
</feature>
<dbReference type="GO" id="GO:0000775">
    <property type="term" value="C:chromosome, centromeric region"/>
    <property type="evidence" value="ECO:0007669"/>
    <property type="project" value="UniProtKB-SubCell"/>
</dbReference>
<dbReference type="InterPro" id="IPR007728">
    <property type="entry name" value="Pre-SET_dom"/>
</dbReference>
<proteinExistence type="inferred from homology"/>
<name>A0A4Y2ICW4_ARAVE</name>
<dbReference type="InterPro" id="IPR011381">
    <property type="entry name" value="H3-K9_MeTrfase_SUV39H1/2-like"/>
</dbReference>
<evidence type="ECO:0000313" key="19">
    <source>
        <dbReference type="Proteomes" id="UP000499080"/>
    </source>
</evidence>
<comment type="catalytic activity">
    <reaction evidence="12">
        <text>L-lysyl(9)-[histone H3] + 3 S-adenosyl-L-methionine = N(6),N(6),N(6)-trimethyl-L-lysyl(9)-[histone H3] + 3 S-adenosyl-L-homocysteine + 3 H(+)</text>
        <dbReference type="Rhea" id="RHEA:60276"/>
        <dbReference type="Rhea" id="RHEA-COMP:15538"/>
        <dbReference type="Rhea" id="RHEA-COMP:15546"/>
        <dbReference type="ChEBI" id="CHEBI:15378"/>
        <dbReference type="ChEBI" id="CHEBI:29969"/>
        <dbReference type="ChEBI" id="CHEBI:57856"/>
        <dbReference type="ChEBI" id="CHEBI:59789"/>
        <dbReference type="ChEBI" id="CHEBI:61961"/>
        <dbReference type="EC" id="2.1.1.355"/>
    </reaction>
</comment>
<evidence type="ECO:0000313" key="18">
    <source>
        <dbReference type="EMBL" id="GBM75504.1"/>
    </source>
</evidence>
<feature type="binding site" evidence="13">
    <location>
        <position position="264"/>
    </location>
    <ligand>
        <name>Zn(2+)</name>
        <dbReference type="ChEBI" id="CHEBI:29105"/>
        <label>1</label>
    </ligand>
</feature>
<protein>
    <recommendedName>
        <fullName evidence="12">Histone-lysine N-methyltransferase</fullName>
        <ecNumber evidence="12">2.1.1.355</ecNumber>
    </recommendedName>
</protein>
<feature type="binding site" evidence="13">
    <location>
        <position position="302"/>
    </location>
    <ligand>
        <name>Zn(2+)</name>
        <dbReference type="ChEBI" id="CHEBI:29105"/>
        <label>3</label>
    </ligand>
</feature>
<dbReference type="PROSITE" id="PS50280">
    <property type="entry name" value="SET"/>
    <property type="match status" value="1"/>
</dbReference>
<feature type="domain" description="Chromo" evidence="14">
    <location>
        <begin position="57"/>
        <end position="104"/>
    </location>
</feature>
<keyword evidence="7 12" id="KW-0479">Metal-binding</keyword>
<dbReference type="Pfam" id="PF00385">
    <property type="entry name" value="Chromo"/>
    <property type="match status" value="1"/>
</dbReference>
<dbReference type="InterPro" id="IPR003616">
    <property type="entry name" value="Post-SET_dom"/>
</dbReference>
<dbReference type="PANTHER" id="PTHR46223">
    <property type="entry name" value="HISTONE-LYSINE N-METHYLTRANSFERASE SUV39H"/>
    <property type="match status" value="1"/>
</dbReference>
<dbReference type="SMART" id="SM00298">
    <property type="entry name" value="CHROMO"/>
    <property type="match status" value="1"/>
</dbReference>
<feature type="binding site" evidence="13">
    <location>
        <position position="265"/>
    </location>
    <ligand>
        <name>Zn(2+)</name>
        <dbReference type="ChEBI" id="CHEBI:29105"/>
        <label>2</label>
    </ligand>
</feature>
<evidence type="ECO:0000259" key="16">
    <source>
        <dbReference type="PROSITE" id="PS50867"/>
    </source>
</evidence>
<dbReference type="Gene3D" id="2.170.270.10">
    <property type="entry name" value="SET domain"/>
    <property type="match status" value="1"/>
</dbReference>
<dbReference type="AlphaFoldDB" id="A0A4Y2ICW4"/>
<dbReference type="PROSITE" id="PS50867">
    <property type="entry name" value="PRE_SET"/>
    <property type="match status" value="1"/>
</dbReference>
<feature type="binding site" evidence="13">
    <location>
        <position position="396"/>
    </location>
    <ligand>
        <name>Zn(2+)</name>
        <dbReference type="ChEBI" id="CHEBI:29105"/>
        <label>4</label>
    </ligand>
</feature>
<dbReference type="GO" id="GO:0140949">
    <property type="term" value="F:histone H3K9 trimethyltransferase activity"/>
    <property type="evidence" value="ECO:0007669"/>
    <property type="project" value="UniProtKB-EC"/>
</dbReference>
<feature type="binding site" evidence="13">
    <location>
        <position position="254"/>
    </location>
    <ligand>
        <name>Zn(2+)</name>
        <dbReference type="ChEBI" id="CHEBI:29105"/>
        <label>1</label>
    </ligand>
</feature>
<dbReference type="GO" id="GO:0005634">
    <property type="term" value="C:nucleus"/>
    <property type="evidence" value="ECO:0007669"/>
    <property type="project" value="UniProtKB-SubCell"/>
</dbReference>
<feature type="binding site" evidence="13">
    <location>
        <position position="463"/>
    </location>
    <ligand>
        <name>Zn(2+)</name>
        <dbReference type="ChEBI" id="CHEBI:29105"/>
        <label>4</label>
    </ligand>
</feature>